<dbReference type="REBASE" id="172006">
    <property type="entry name" value="Pgr1507MrrP"/>
</dbReference>
<name>A0A1C2D9N0_9PSED</name>
<dbReference type="Gene3D" id="3.30.65.10">
    <property type="entry name" value="Bacterial Topoisomerase I, domain 1"/>
    <property type="match status" value="1"/>
</dbReference>
<keyword evidence="4" id="KW-0255">Endonuclease</keyword>
<dbReference type="GO" id="GO:0009307">
    <property type="term" value="P:DNA restriction-modification system"/>
    <property type="evidence" value="ECO:0007669"/>
    <property type="project" value="InterPro"/>
</dbReference>
<feature type="transmembrane region" description="Helical" evidence="2">
    <location>
        <begin position="20"/>
        <end position="45"/>
    </location>
</feature>
<dbReference type="PANTHER" id="PTHR30015">
    <property type="entry name" value="MRR RESTRICTION SYSTEM PROTEIN"/>
    <property type="match status" value="1"/>
</dbReference>
<keyword evidence="4" id="KW-0378">Hydrolase</keyword>
<dbReference type="Proteomes" id="UP000095143">
    <property type="component" value="Unassembled WGS sequence"/>
</dbReference>
<keyword evidence="2" id="KW-1133">Transmembrane helix</keyword>
<keyword evidence="4" id="KW-0540">Nuclease</keyword>
<dbReference type="Gene3D" id="3.40.1350.10">
    <property type="match status" value="1"/>
</dbReference>
<dbReference type="EMBL" id="MDEN01000069">
    <property type="protein sequence ID" value="OCX11471.1"/>
    <property type="molecule type" value="Genomic_DNA"/>
</dbReference>
<dbReference type="InterPro" id="IPR011856">
    <property type="entry name" value="tRNA_endonuc-like_dom_sf"/>
</dbReference>
<dbReference type="SUPFAM" id="SSF52980">
    <property type="entry name" value="Restriction endonuclease-like"/>
    <property type="match status" value="1"/>
</dbReference>
<keyword evidence="2" id="KW-0472">Membrane</keyword>
<feature type="transmembrane region" description="Helical" evidence="2">
    <location>
        <begin position="65"/>
        <end position="85"/>
    </location>
</feature>
<feature type="region of interest" description="Disordered" evidence="1">
    <location>
        <begin position="254"/>
        <end position="277"/>
    </location>
</feature>
<proteinExistence type="predicted"/>
<dbReference type="InterPro" id="IPR052906">
    <property type="entry name" value="Type_IV_Methyl-Rstrct_Enzyme"/>
</dbReference>
<dbReference type="InterPro" id="IPR011335">
    <property type="entry name" value="Restrct_endonuc-II-like"/>
</dbReference>
<sequence length="328" mass="35033">MAKKTSLFEDLFHIASKLPWWISALIAISSGLYLHSVATAPMPVYSDPQHLQSVVFSTMAHTGALFGQYLLPFIFTAGAIASIIGRRKRRNLLESAAATKGNPLLSISWHEFELLVGEALGRRGYSVRETGKNGPDGGIDLIARKDGETYVVQCKQWRSVQVGVPVVRELYGAMAAEGAVGGFVVTSGTFTKPARDFAAGRNVQLVDGSVLKQWIAEAKKPGPKPTVEVAPERVEPAIVEPEVVVTPSPAPAPIPVQAPAPTATPPVTREAEPEPAALPPAPLCPHCRKTMVIRVARTGANAGGNFWGCVAYPKCRGIRAIFAPMTVK</sequence>
<dbReference type="InterPro" id="IPR007560">
    <property type="entry name" value="Restrct_endonuc_IV_Mrr"/>
</dbReference>
<gene>
    <name evidence="4" type="ORF">BBI10_25135</name>
</gene>
<protein>
    <submittedName>
        <fullName evidence="4">Restriction endonuclease</fullName>
    </submittedName>
</protein>
<dbReference type="OrthoDB" id="5782056at2"/>
<organism evidence="4 5">
    <name type="scientific">Pseudomonas graminis</name>
    <dbReference type="NCBI Taxonomy" id="158627"/>
    <lineage>
        <taxon>Bacteria</taxon>
        <taxon>Pseudomonadati</taxon>
        <taxon>Pseudomonadota</taxon>
        <taxon>Gammaproteobacteria</taxon>
        <taxon>Pseudomonadales</taxon>
        <taxon>Pseudomonadaceae</taxon>
        <taxon>Pseudomonas</taxon>
    </lineage>
</organism>
<evidence type="ECO:0000256" key="1">
    <source>
        <dbReference type="SAM" id="MobiDB-lite"/>
    </source>
</evidence>
<dbReference type="GO" id="GO:0015666">
    <property type="term" value="F:restriction endodeoxyribonuclease activity"/>
    <property type="evidence" value="ECO:0007669"/>
    <property type="project" value="TreeGrafter"/>
</dbReference>
<comment type="caution">
    <text evidence="4">The sequence shown here is derived from an EMBL/GenBank/DDBJ whole genome shotgun (WGS) entry which is preliminary data.</text>
</comment>
<evidence type="ECO:0000259" key="3">
    <source>
        <dbReference type="Pfam" id="PF04471"/>
    </source>
</evidence>
<dbReference type="RefSeq" id="WP_065992774.1">
    <property type="nucleotide sequence ID" value="NZ_MDEN01000069.1"/>
</dbReference>
<dbReference type="GO" id="GO:0003677">
    <property type="term" value="F:DNA binding"/>
    <property type="evidence" value="ECO:0007669"/>
    <property type="project" value="InterPro"/>
</dbReference>
<dbReference type="Pfam" id="PF04471">
    <property type="entry name" value="Mrr_cat"/>
    <property type="match status" value="1"/>
</dbReference>
<feature type="compositionally biased region" description="Pro residues" evidence="1">
    <location>
        <begin position="254"/>
        <end position="264"/>
    </location>
</feature>
<evidence type="ECO:0000313" key="5">
    <source>
        <dbReference type="Proteomes" id="UP000095143"/>
    </source>
</evidence>
<dbReference type="AlphaFoldDB" id="A0A1C2D9N0"/>
<dbReference type="PANTHER" id="PTHR30015:SF7">
    <property type="entry name" value="TYPE IV METHYL-DIRECTED RESTRICTION ENZYME ECOKMRR"/>
    <property type="match status" value="1"/>
</dbReference>
<keyword evidence="2" id="KW-0812">Transmembrane</keyword>
<feature type="domain" description="Restriction endonuclease type IV Mrr" evidence="3">
    <location>
        <begin position="105"/>
        <end position="215"/>
    </location>
</feature>
<reference evidence="4 5" key="1">
    <citation type="submission" date="2016-08" db="EMBL/GenBank/DDBJ databases">
        <title>Whole genome sequence of Pseudomonas graminis strain UASWS1507, a potential biological control agent for agriculture.</title>
        <authorList>
            <person name="Crovadore J."/>
            <person name="Calmin G."/>
            <person name="Chablais R."/>
            <person name="Cochard B."/>
            <person name="Lefort F."/>
        </authorList>
    </citation>
    <scope>NUCLEOTIDE SEQUENCE [LARGE SCALE GENOMIC DNA]</scope>
    <source>
        <strain evidence="4 5">UASWS1507</strain>
    </source>
</reference>
<dbReference type="SUPFAM" id="SSF57783">
    <property type="entry name" value="Zinc beta-ribbon"/>
    <property type="match status" value="1"/>
</dbReference>
<accession>A0A1C2D9N0</accession>
<evidence type="ECO:0000313" key="4">
    <source>
        <dbReference type="EMBL" id="OCX11471.1"/>
    </source>
</evidence>
<evidence type="ECO:0000256" key="2">
    <source>
        <dbReference type="SAM" id="Phobius"/>
    </source>
</evidence>